<sequence length="465" mass="49434">MASTSGSEPTHPVVFTTQTPYPLPSQKFMIPASWKRYQLSQLVNKALSLPKPIPFEFLVRGEILRGTLAEWCTEHGVGEEETLEIEYFESVVPPQRMSSLPHEDWVSSISCQLPGYFLTASYDGALRIFDYSQKLVQSIPAHQAAATSACIVPSSTPESVLIASASHDLTARLTRVDLSSSNAEQQAPHAETVASLHLHTAPLSSVAASQTHILTSSWDGLIGLFDVNIPETDEVPLDAADGAVENRKKRRKIATEDGEAAQPRPKRKAPAAVLKSHTARVSRVVFGRGADSKNAYSCGMDSTVRTWDVENGVCTSTITAANKPFLDLALTVSGNSALAASTDRTVSQYDLRAATTSTTTPSVASLMHPATPSCVAAAAPPSDSSSAVNAAAAEHQLVTGAYDGVVRLWDLRSTKSAVASFKAFEGREGGKKILSVDWARGMVGVGGEGGVEVWKVGEGERGLSS</sequence>
<evidence type="ECO:0000256" key="1">
    <source>
        <dbReference type="ARBA" id="ARBA00022517"/>
    </source>
</evidence>
<dbReference type="AlphaFoldDB" id="A0A1Y2IDV7"/>
<feature type="region of interest" description="Disordered" evidence="8">
    <location>
        <begin position="245"/>
        <end position="274"/>
    </location>
</feature>
<comment type="similarity">
    <text evidence="6">Belongs to the WD repeat WDR12/YTM1 family.</text>
</comment>
<dbReference type="InterPro" id="IPR036322">
    <property type="entry name" value="WD40_repeat_dom_sf"/>
</dbReference>
<dbReference type="PROSITE" id="PS00678">
    <property type="entry name" value="WD_REPEATS_1"/>
    <property type="match status" value="2"/>
</dbReference>
<dbReference type="InterPro" id="IPR028599">
    <property type="entry name" value="WDR12/Ytm1"/>
</dbReference>
<feature type="repeat" description="WD" evidence="7">
    <location>
        <begin position="274"/>
        <end position="317"/>
    </location>
</feature>
<dbReference type="PANTHER" id="PTHR19855">
    <property type="entry name" value="WD40 REPEAT PROTEIN 12, 37"/>
    <property type="match status" value="1"/>
</dbReference>
<protein>
    <recommendedName>
        <fullName evidence="6">Ribosome biogenesis protein YTM1</fullName>
    </recommendedName>
</protein>
<evidence type="ECO:0000256" key="5">
    <source>
        <dbReference type="ARBA" id="ARBA00023242"/>
    </source>
</evidence>
<gene>
    <name evidence="6" type="primary">YTM1</name>
    <name evidence="10" type="ORF">PYCCODRAFT_1470347</name>
</gene>
<keyword evidence="2 6" id="KW-0698">rRNA processing</keyword>
<dbReference type="SMART" id="SM00320">
    <property type="entry name" value="WD40"/>
    <property type="match status" value="7"/>
</dbReference>
<reference evidence="10 11" key="1">
    <citation type="journal article" date="2015" name="Biotechnol. Biofuels">
        <title>Enhanced degradation of softwood versus hardwood by the white-rot fungus Pycnoporus coccineus.</title>
        <authorList>
            <person name="Couturier M."/>
            <person name="Navarro D."/>
            <person name="Chevret D."/>
            <person name="Henrissat B."/>
            <person name="Piumi F."/>
            <person name="Ruiz-Duenas F.J."/>
            <person name="Martinez A.T."/>
            <person name="Grigoriev I.V."/>
            <person name="Riley R."/>
            <person name="Lipzen A."/>
            <person name="Berrin J.G."/>
            <person name="Master E.R."/>
            <person name="Rosso M.N."/>
        </authorList>
    </citation>
    <scope>NUCLEOTIDE SEQUENCE [LARGE SCALE GENOMIC DNA]</scope>
    <source>
        <strain evidence="10 11">BRFM310</strain>
    </source>
</reference>
<dbReference type="GO" id="GO:0000466">
    <property type="term" value="P:maturation of 5.8S rRNA from tricistronic rRNA transcript (SSU-rRNA, 5.8S rRNA, LSU-rRNA)"/>
    <property type="evidence" value="ECO:0007669"/>
    <property type="project" value="UniProtKB-UniRule"/>
</dbReference>
<dbReference type="PANTHER" id="PTHR19855:SF11">
    <property type="entry name" value="RIBOSOME BIOGENESIS PROTEIN WDR12"/>
    <property type="match status" value="1"/>
</dbReference>
<dbReference type="Gene3D" id="2.130.10.10">
    <property type="entry name" value="YVTN repeat-like/Quinoprotein amine dehydrogenase"/>
    <property type="match status" value="1"/>
</dbReference>
<dbReference type="STRING" id="1353009.A0A1Y2IDV7"/>
<comment type="subcellular location">
    <subcellularLocation>
        <location evidence="6">Nucleus</location>
        <location evidence="6">Nucleolus</location>
    </subcellularLocation>
    <subcellularLocation>
        <location evidence="6">Nucleus</location>
        <location evidence="6">Nucleoplasm</location>
    </subcellularLocation>
</comment>
<keyword evidence="5 6" id="KW-0539">Nucleus</keyword>
<dbReference type="HAMAP" id="MF_03029">
    <property type="entry name" value="WDR12"/>
    <property type="match status" value="1"/>
</dbReference>
<dbReference type="OrthoDB" id="10251381at2759"/>
<evidence type="ECO:0000256" key="8">
    <source>
        <dbReference type="SAM" id="MobiDB-lite"/>
    </source>
</evidence>
<evidence type="ECO:0000256" key="6">
    <source>
        <dbReference type="HAMAP-Rule" id="MF_03029"/>
    </source>
</evidence>
<name>A0A1Y2IDV7_TRAC3</name>
<keyword evidence="11" id="KW-1185">Reference proteome</keyword>
<dbReference type="InterPro" id="IPR015943">
    <property type="entry name" value="WD40/YVTN_repeat-like_dom_sf"/>
</dbReference>
<evidence type="ECO:0000256" key="4">
    <source>
        <dbReference type="ARBA" id="ARBA00022737"/>
    </source>
</evidence>
<dbReference type="InterPro" id="IPR001680">
    <property type="entry name" value="WD40_rpt"/>
</dbReference>
<proteinExistence type="inferred from homology"/>
<evidence type="ECO:0000256" key="7">
    <source>
        <dbReference type="PROSITE-ProRule" id="PRU00221"/>
    </source>
</evidence>
<comment type="function">
    <text evidence="6">Component of the NOP7 complex, which is required for maturation of the 25S and 5.8S ribosomal RNAs and formation of the 60S ribosome.</text>
</comment>
<dbReference type="GO" id="GO:0043021">
    <property type="term" value="F:ribonucleoprotein complex binding"/>
    <property type="evidence" value="ECO:0007669"/>
    <property type="project" value="UniProtKB-UniRule"/>
</dbReference>
<dbReference type="Pfam" id="PF00400">
    <property type="entry name" value="WD40"/>
    <property type="match status" value="3"/>
</dbReference>
<dbReference type="PROSITE" id="PS50082">
    <property type="entry name" value="WD_REPEATS_2"/>
    <property type="match status" value="2"/>
</dbReference>
<dbReference type="InterPro" id="IPR019775">
    <property type="entry name" value="WD40_repeat_CS"/>
</dbReference>
<organism evidence="10 11">
    <name type="scientific">Trametes coccinea (strain BRFM310)</name>
    <name type="common">Pycnoporus coccineus</name>
    <dbReference type="NCBI Taxonomy" id="1353009"/>
    <lineage>
        <taxon>Eukaryota</taxon>
        <taxon>Fungi</taxon>
        <taxon>Dikarya</taxon>
        <taxon>Basidiomycota</taxon>
        <taxon>Agaricomycotina</taxon>
        <taxon>Agaricomycetes</taxon>
        <taxon>Polyporales</taxon>
        <taxon>Polyporaceae</taxon>
        <taxon>Trametes</taxon>
    </lineage>
</organism>
<dbReference type="InterPro" id="IPR012972">
    <property type="entry name" value="NLE"/>
</dbReference>
<dbReference type="GO" id="GO:0005654">
    <property type="term" value="C:nucleoplasm"/>
    <property type="evidence" value="ECO:0007669"/>
    <property type="project" value="UniProtKB-SubCell"/>
</dbReference>
<accession>A0A1Y2IDV7</accession>
<dbReference type="Proteomes" id="UP000193067">
    <property type="component" value="Unassembled WGS sequence"/>
</dbReference>
<dbReference type="GO" id="GO:0000463">
    <property type="term" value="P:maturation of LSU-rRNA from tricistronic rRNA transcript (SSU-rRNA, 5.8S rRNA, LSU-rRNA)"/>
    <property type="evidence" value="ECO:0007669"/>
    <property type="project" value="UniProtKB-UniRule"/>
</dbReference>
<keyword evidence="1 6" id="KW-0690">Ribosome biogenesis</keyword>
<dbReference type="Pfam" id="PF08154">
    <property type="entry name" value="NLE"/>
    <property type="match status" value="1"/>
</dbReference>
<feature type="domain" description="NLE" evidence="9">
    <location>
        <begin position="13"/>
        <end position="71"/>
    </location>
</feature>
<keyword evidence="3 7" id="KW-0853">WD repeat</keyword>
<evidence type="ECO:0000313" key="11">
    <source>
        <dbReference type="Proteomes" id="UP000193067"/>
    </source>
</evidence>
<dbReference type="GO" id="GO:0005730">
    <property type="term" value="C:nucleolus"/>
    <property type="evidence" value="ECO:0007669"/>
    <property type="project" value="UniProtKB-SubCell"/>
</dbReference>
<comment type="subunit">
    <text evidence="6">Component of the NOP7 complex, composed of ERB1, NOP7 and YTM1. Within the NOP7 complex ERB1 appears to interact directly with NOP7 and YTM1. The NOP7 complex also associates with the 66S pre-ribosome.</text>
</comment>
<keyword evidence="4" id="KW-0677">Repeat</keyword>
<evidence type="ECO:0000256" key="3">
    <source>
        <dbReference type="ARBA" id="ARBA00022574"/>
    </source>
</evidence>
<feature type="repeat" description="WD" evidence="7">
    <location>
        <begin position="397"/>
        <end position="419"/>
    </location>
</feature>
<evidence type="ECO:0000313" key="10">
    <source>
        <dbReference type="EMBL" id="OSC99266.1"/>
    </source>
</evidence>
<evidence type="ECO:0000259" key="9">
    <source>
        <dbReference type="Pfam" id="PF08154"/>
    </source>
</evidence>
<evidence type="ECO:0000256" key="2">
    <source>
        <dbReference type="ARBA" id="ARBA00022552"/>
    </source>
</evidence>
<dbReference type="EMBL" id="KZ084129">
    <property type="protein sequence ID" value="OSC99266.1"/>
    <property type="molecule type" value="Genomic_DNA"/>
</dbReference>
<dbReference type="SUPFAM" id="SSF50978">
    <property type="entry name" value="WD40 repeat-like"/>
    <property type="match status" value="1"/>
</dbReference>
<dbReference type="GO" id="GO:0030687">
    <property type="term" value="C:preribosome, large subunit precursor"/>
    <property type="evidence" value="ECO:0007669"/>
    <property type="project" value="UniProtKB-UniRule"/>
</dbReference>